<dbReference type="EMBL" id="SDHX01000001">
    <property type="protein sequence ID" value="RXK56090.1"/>
    <property type="molecule type" value="Genomic_DNA"/>
</dbReference>
<dbReference type="AlphaFoldDB" id="A0A4Q1CAX9"/>
<proteinExistence type="predicted"/>
<reference evidence="1 2" key="1">
    <citation type="submission" date="2019-01" db="EMBL/GenBank/DDBJ databases">
        <title>Lacunisphaera sp. strain TWA-58.</title>
        <authorList>
            <person name="Chen W.-M."/>
        </authorList>
    </citation>
    <scope>NUCLEOTIDE SEQUENCE [LARGE SCALE GENOMIC DNA]</scope>
    <source>
        <strain evidence="1 2">TWA-58</strain>
    </source>
</reference>
<evidence type="ECO:0000313" key="1">
    <source>
        <dbReference type="EMBL" id="RXK56090.1"/>
    </source>
</evidence>
<evidence type="ECO:0000313" key="2">
    <source>
        <dbReference type="Proteomes" id="UP000290218"/>
    </source>
</evidence>
<name>A0A4Q1CAX9_9BACT</name>
<organism evidence="1 2">
    <name type="scientific">Oleiharenicola lentus</name>
    <dbReference type="NCBI Taxonomy" id="2508720"/>
    <lineage>
        <taxon>Bacteria</taxon>
        <taxon>Pseudomonadati</taxon>
        <taxon>Verrucomicrobiota</taxon>
        <taxon>Opitutia</taxon>
        <taxon>Opitutales</taxon>
        <taxon>Opitutaceae</taxon>
        <taxon>Oleiharenicola</taxon>
    </lineage>
</organism>
<keyword evidence="2" id="KW-1185">Reference proteome</keyword>
<dbReference type="Proteomes" id="UP000290218">
    <property type="component" value="Unassembled WGS sequence"/>
</dbReference>
<accession>A0A4Q1CAX9</accession>
<gene>
    <name evidence="1" type="ORF">ESB00_09515</name>
</gene>
<protein>
    <submittedName>
        <fullName evidence="1">Uncharacterized protein</fullName>
    </submittedName>
</protein>
<comment type="caution">
    <text evidence="1">The sequence shown here is derived from an EMBL/GenBank/DDBJ whole genome shotgun (WGS) entry which is preliminary data.</text>
</comment>
<sequence>MKPAKVRAKAKDLLKVSDGVVLGAASTSVVHTVRRSIQSLIPGDFYWWMEIDSEIGVSVHWVWLGHSAVSRVGGVSDFNVDILLELLRGVNWFVQRHDAIESVEGYEQAALKAAQEKRRNRAIGRSGGKLKEVRIPEPPPLSIEGKKLVHRVGVARAGYLAAVDEANRKQMSAAAAKPKPPEFRAYKANKSVPCFGLTGSKGTIIAAWIWSTFHEKEEMMDKLCADPAGTYTHLTVYGLVFDEPDRWREAWESTRSLRRLAAEIPPS</sequence>